<feature type="transmembrane region" description="Helical" evidence="1">
    <location>
        <begin position="259"/>
        <end position="279"/>
    </location>
</feature>
<organism evidence="2 3">
    <name type="scientific">Elizabethkingia anophelis NUHP1</name>
    <dbReference type="NCBI Taxonomy" id="1338011"/>
    <lineage>
        <taxon>Bacteria</taxon>
        <taxon>Pseudomonadati</taxon>
        <taxon>Bacteroidota</taxon>
        <taxon>Flavobacteriia</taxon>
        <taxon>Flavobacteriales</taxon>
        <taxon>Weeksellaceae</taxon>
        <taxon>Elizabethkingia</taxon>
    </lineage>
</organism>
<name>A0A077EGW8_9FLAO</name>
<dbReference type="KEGG" id="eao:BD94_3106"/>
<protein>
    <submittedName>
        <fullName evidence="2">Uncharacterized protein</fullName>
    </submittedName>
</protein>
<feature type="transmembrane region" description="Helical" evidence="1">
    <location>
        <begin position="333"/>
        <end position="356"/>
    </location>
</feature>
<keyword evidence="1" id="KW-0472">Membrane</keyword>
<dbReference type="EMBL" id="CP007547">
    <property type="protein sequence ID" value="AIL46881.1"/>
    <property type="molecule type" value="Genomic_DNA"/>
</dbReference>
<gene>
    <name evidence="2" type="ORF">BD94_3106</name>
</gene>
<sequence length="370" mass="43396">MKHHSKILTKSFLFFFILMTCIRIYGNMAKPYSDGTTSSPIFGSKDCKVLSEKMDLTIVTSEMYDDYSEFYRVKYKVSYQIYSEKKAKLPLLFIAQNMASESTVSVNGKKINTPKITNQNISQFSFIHKNQNSEDSYDIRFEQNSPKYVNLNELIYFETDLEKGENNIVVEYEGVPEYNIYGLLREFKITYALYPSNYWKSFGPIDVDLHLPSNLEIIKNNIGKLQEKQNGNYKIQINSVTQEQLEITFSKKVSVFGKVLLFLDPIGIMTIGFLIMFYFHIKWMRSRRRKHPKKFNYTILLGSLIIAILTSLIFIFSYDFIQWVVDEQGMKQGYVLLAVFVIFPCILIFYSVLAWITDLWYKNRISQNIH</sequence>
<keyword evidence="1" id="KW-1133">Transmembrane helix</keyword>
<dbReference type="eggNOG" id="ENOG502ZG6K">
    <property type="taxonomic scope" value="Bacteria"/>
</dbReference>
<feature type="transmembrane region" description="Helical" evidence="1">
    <location>
        <begin position="299"/>
        <end position="321"/>
    </location>
</feature>
<keyword evidence="1" id="KW-0812">Transmembrane</keyword>
<accession>A0A077EGW8</accession>
<dbReference type="AlphaFoldDB" id="A0A077EGW8"/>
<proteinExistence type="predicted"/>
<dbReference type="RefSeq" id="WP_024566138.1">
    <property type="nucleotide sequence ID" value="NZ_CP007547.1"/>
</dbReference>
<reference evidence="2" key="2">
    <citation type="journal article" date="2015" name="Genome Biol. Evol.">
        <title>Complete Genome Sequence and Transcriptomic Analysis of the Novel Pathogen Elizabethkingia anophelis in Response to Oxidative Stress.</title>
        <authorList>
            <person name="Li Y."/>
            <person name="Liu Y."/>
            <person name="Chew S.C."/>
            <person name="Tay M."/>
            <person name="Salido M.M."/>
            <person name="Teo J."/>
            <person name="Lauro F.M."/>
            <person name="Givskov M."/>
            <person name="Yang L."/>
        </authorList>
    </citation>
    <scope>NUCLEOTIDE SEQUENCE</scope>
    <source>
        <strain evidence="2">NUHP1</strain>
    </source>
</reference>
<feature type="transmembrane region" description="Helical" evidence="1">
    <location>
        <begin position="7"/>
        <end position="26"/>
    </location>
</feature>
<reference evidence="2" key="1">
    <citation type="journal article" date="2013" name="Lancet">
        <title>First case of E anophelis outbreak in an intensive-care unit.</title>
        <authorList>
            <person name="Teo J."/>
            <person name="Tan S.Y."/>
            <person name="Tay M."/>
            <person name="Ding Y."/>
            <person name="Kjelleberg S."/>
            <person name="Givskov M."/>
            <person name="Lin R.T."/>
            <person name="Yang L."/>
        </authorList>
    </citation>
    <scope>NUCLEOTIDE SEQUENCE [LARGE SCALE GENOMIC DNA]</scope>
    <source>
        <strain evidence="2">NUHP1</strain>
    </source>
</reference>
<evidence type="ECO:0000256" key="1">
    <source>
        <dbReference type="SAM" id="Phobius"/>
    </source>
</evidence>
<dbReference type="HOGENOM" id="CLU_063636_0_0_10"/>
<evidence type="ECO:0000313" key="2">
    <source>
        <dbReference type="EMBL" id="AIL46881.1"/>
    </source>
</evidence>
<dbReference type="Proteomes" id="UP000028933">
    <property type="component" value="Chromosome"/>
</dbReference>
<evidence type="ECO:0000313" key="3">
    <source>
        <dbReference type="Proteomes" id="UP000028933"/>
    </source>
</evidence>